<dbReference type="InterPro" id="IPR015943">
    <property type="entry name" value="WD40/YVTN_repeat-like_dom_sf"/>
</dbReference>
<dbReference type="SUPFAM" id="SSF50978">
    <property type="entry name" value="WD40 repeat-like"/>
    <property type="match status" value="1"/>
</dbReference>
<evidence type="ECO:0000313" key="5">
    <source>
        <dbReference type="EMBL" id="KAJ8978339.1"/>
    </source>
</evidence>
<proteinExistence type="predicted"/>
<dbReference type="PANTHER" id="PTHR14221">
    <property type="entry name" value="WD REPEAT DOMAIN 44"/>
    <property type="match status" value="1"/>
</dbReference>
<feature type="repeat" description="WD" evidence="4">
    <location>
        <begin position="59"/>
        <end position="90"/>
    </location>
</feature>
<evidence type="ECO:0000256" key="2">
    <source>
        <dbReference type="ARBA" id="ARBA00022574"/>
    </source>
</evidence>
<evidence type="ECO:0000313" key="6">
    <source>
        <dbReference type="Proteomes" id="UP001162164"/>
    </source>
</evidence>
<evidence type="ECO:0000256" key="4">
    <source>
        <dbReference type="PROSITE-ProRule" id="PRU00221"/>
    </source>
</evidence>
<keyword evidence="6" id="KW-1185">Reference proteome</keyword>
<organism evidence="5 6">
    <name type="scientific">Molorchus minor</name>
    <dbReference type="NCBI Taxonomy" id="1323400"/>
    <lineage>
        <taxon>Eukaryota</taxon>
        <taxon>Metazoa</taxon>
        <taxon>Ecdysozoa</taxon>
        <taxon>Arthropoda</taxon>
        <taxon>Hexapoda</taxon>
        <taxon>Insecta</taxon>
        <taxon>Pterygota</taxon>
        <taxon>Neoptera</taxon>
        <taxon>Endopterygota</taxon>
        <taxon>Coleoptera</taxon>
        <taxon>Polyphaga</taxon>
        <taxon>Cucujiformia</taxon>
        <taxon>Chrysomeloidea</taxon>
        <taxon>Cerambycidae</taxon>
        <taxon>Lamiinae</taxon>
        <taxon>Monochamini</taxon>
        <taxon>Molorchus</taxon>
    </lineage>
</organism>
<dbReference type="SMART" id="SM00320">
    <property type="entry name" value="WD40"/>
    <property type="match status" value="4"/>
</dbReference>
<dbReference type="InterPro" id="IPR040324">
    <property type="entry name" value="WDR44/Dgr2"/>
</dbReference>
<dbReference type="PROSITE" id="PS50294">
    <property type="entry name" value="WD_REPEATS_REGION"/>
    <property type="match status" value="2"/>
</dbReference>
<keyword evidence="3" id="KW-0677">Repeat</keyword>
<dbReference type="Pfam" id="PF00400">
    <property type="entry name" value="WD40"/>
    <property type="match status" value="3"/>
</dbReference>
<dbReference type="EMBL" id="JAPWTJ010000449">
    <property type="protein sequence ID" value="KAJ8978339.1"/>
    <property type="molecule type" value="Genomic_DNA"/>
</dbReference>
<dbReference type="PANTHER" id="PTHR14221:SF0">
    <property type="entry name" value="WD REPEAT-CONTAINING PROTEIN 44"/>
    <property type="match status" value="1"/>
</dbReference>
<evidence type="ECO:0000256" key="1">
    <source>
        <dbReference type="ARBA" id="ARBA00021207"/>
    </source>
</evidence>
<name>A0ABQ9JL37_9CUCU</name>
<evidence type="ECO:0000256" key="3">
    <source>
        <dbReference type="ARBA" id="ARBA00022737"/>
    </source>
</evidence>
<dbReference type="PRINTS" id="PR00320">
    <property type="entry name" value="GPROTEINBRPT"/>
</dbReference>
<sequence length="388" mass="44925">MHKAKSIAQEVSHARHKEDTIDIIDNVHPGEQNCKLKASNSHKGPFEFEKVEHVQELKDDQHEGPIWCMKFSCCGRLLATAGQDKILRIWVVRDAYPFFQDMRTKYNAEKTSNLAAYEGMSSEEASKLTFMPKPFCTYTGHTSDLLDVSWSKNYFILSSSMDKTVRLWHISRKECLCCFQHINFVTAIVFHPRDDRYFLSGSLDGKLRLWNIPDKKVGRKISGIEPMPGEDKILVTSNDSRIRLYDLRDLNVSCKYKVDRKNRDIYIWKTNHDYAKFSSVRRDRNDFWEAIKAHSATVTCAIFAPNPEAIIKMLEESNKLFQKEQSERDNKVLCVTKKNDKHLTDLSESNYQLRILWLSSIPRFFGGCVLISADFNGCIKVFINKTKA</sequence>
<comment type="caution">
    <text evidence="5">The sequence shown here is derived from an EMBL/GenBank/DDBJ whole genome shotgun (WGS) entry which is preliminary data.</text>
</comment>
<feature type="repeat" description="WD" evidence="4">
    <location>
        <begin position="138"/>
        <end position="171"/>
    </location>
</feature>
<feature type="repeat" description="WD" evidence="4">
    <location>
        <begin position="178"/>
        <end position="220"/>
    </location>
</feature>
<dbReference type="Gene3D" id="2.130.10.10">
    <property type="entry name" value="YVTN repeat-like/Quinoprotein amine dehydrogenase"/>
    <property type="match status" value="1"/>
</dbReference>
<accession>A0ABQ9JL37</accession>
<dbReference type="InterPro" id="IPR036322">
    <property type="entry name" value="WD40_repeat_dom_sf"/>
</dbReference>
<dbReference type="InterPro" id="IPR001680">
    <property type="entry name" value="WD40_rpt"/>
</dbReference>
<dbReference type="Proteomes" id="UP001162164">
    <property type="component" value="Unassembled WGS sequence"/>
</dbReference>
<reference evidence="5" key="1">
    <citation type="journal article" date="2023" name="Insect Mol. Biol.">
        <title>Genome sequencing provides insights into the evolution of gene families encoding plant cell wall-degrading enzymes in longhorned beetles.</title>
        <authorList>
            <person name="Shin N.R."/>
            <person name="Okamura Y."/>
            <person name="Kirsch R."/>
            <person name="Pauchet Y."/>
        </authorList>
    </citation>
    <scope>NUCLEOTIDE SEQUENCE</scope>
    <source>
        <strain evidence="5">MMC_N1</strain>
    </source>
</reference>
<gene>
    <name evidence="5" type="ORF">NQ317_011462</name>
</gene>
<dbReference type="PROSITE" id="PS50082">
    <property type="entry name" value="WD_REPEATS_2"/>
    <property type="match status" value="3"/>
</dbReference>
<keyword evidence="2 4" id="KW-0853">WD repeat</keyword>
<dbReference type="InterPro" id="IPR020472">
    <property type="entry name" value="WD40_PAC1"/>
</dbReference>
<protein>
    <recommendedName>
        <fullName evidence="1">WD repeat-containing protein 44</fullName>
    </recommendedName>
</protein>